<dbReference type="EMBL" id="LIAE01008038">
    <property type="protein sequence ID" value="PAV75744.1"/>
    <property type="molecule type" value="Genomic_DNA"/>
</dbReference>
<dbReference type="AlphaFoldDB" id="A0A2A2KP55"/>
<evidence type="ECO:0000313" key="2">
    <source>
        <dbReference type="Proteomes" id="UP000218231"/>
    </source>
</evidence>
<evidence type="ECO:0000313" key="1">
    <source>
        <dbReference type="EMBL" id="PAV75744.1"/>
    </source>
</evidence>
<name>A0A2A2KP55_9BILA</name>
<protein>
    <submittedName>
        <fullName evidence="1">Uncharacterized protein</fullName>
    </submittedName>
</protein>
<proteinExistence type="predicted"/>
<gene>
    <name evidence="1" type="ORF">WR25_11698</name>
</gene>
<dbReference type="Proteomes" id="UP000218231">
    <property type="component" value="Unassembled WGS sequence"/>
</dbReference>
<accession>A0A2A2KP55</accession>
<reference evidence="1 2" key="1">
    <citation type="journal article" date="2017" name="Curr. Biol.">
        <title>Genome architecture and evolution of a unichromosomal asexual nematode.</title>
        <authorList>
            <person name="Fradin H."/>
            <person name="Zegar C."/>
            <person name="Gutwein M."/>
            <person name="Lucas J."/>
            <person name="Kovtun M."/>
            <person name="Corcoran D."/>
            <person name="Baugh L.R."/>
            <person name="Kiontke K."/>
            <person name="Gunsalus K."/>
            <person name="Fitch D.H."/>
            <person name="Piano F."/>
        </authorList>
    </citation>
    <scope>NUCLEOTIDE SEQUENCE [LARGE SCALE GENOMIC DNA]</scope>
    <source>
        <strain evidence="1">PF1309</strain>
    </source>
</reference>
<organism evidence="1 2">
    <name type="scientific">Diploscapter pachys</name>
    <dbReference type="NCBI Taxonomy" id="2018661"/>
    <lineage>
        <taxon>Eukaryota</taxon>
        <taxon>Metazoa</taxon>
        <taxon>Ecdysozoa</taxon>
        <taxon>Nematoda</taxon>
        <taxon>Chromadorea</taxon>
        <taxon>Rhabditida</taxon>
        <taxon>Rhabditina</taxon>
        <taxon>Rhabditomorpha</taxon>
        <taxon>Rhabditoidea</taxon>
        <taxon>Rhabditidae</taxon>
        <taxon>Diploscapter</taxon>
    </lineage>
</organism>
<keyword evidence="2" id="KW-1185">Reference proteome</keyword>
<dbReference type="OrthoDB" id="5824153at2759"/>
<sequence>MFEKNKDERKKAKMQDKKFVEFRKEEILRNVKPSNRGFDYSKFDEKFPPRQRTVFDSADMAFGATLSRYLSMRPDPRFATWNNKTKEKRVLVTDPPVANLKKGTYKKRTAKPGAEATNMLEDRNMAEDETNCMNCRELILNNTLNSILNTLRSKPSSSGGKHAVQLKFSDKVNVVEYVKESHPVERSVQFGEDLQDLVRM</sequence>
<comment type="caution">
    <text evidence="1">The sequence shown here is derived from an EMBL/GenBank/DDBJ whole genome shotgun (WGS) entry which is preliminary data.</text>
</comment>